<dbReference type="InterPro" id="IPR011913">
    <property type="entry name" value="RfaE_dom_I"/>
</dbReference>
<gene>
    <name evidence="4" type="ORF">LptCag_0337</name>
</gene>
<dbReference type="SUPFAM" id="SSF53613">
    <property type="entry name" value="Ribokinase-like"/>
    <property type="match status" value="1"/>
</dbReference>
<dbReference type="EC" id="2.7.-.-" evidence="4"/>
<reference evidence="4 5" key="1">
    <citation type="submission" date="2014-06" db="EMBL/GenBank/DDBJ databases">
        <title>Draft genome sequence of iron oxidizing acidophile Leptospirillum ferriphilum DSM14647.</title>
        <authorList>
            <person name="Cardenas J.P."/>
            <person name="Lazcano M."/>
            <person name="Ossandon F.J."/>
            <person name="Corbett M."/>
            <person name="Holmes D.S."/>
            <person name="Watkin E."/>
        </authorList>
    </citation>
    <scope>NUCLEOTIDE SEQUENCE [LARGE SCALE GENOMIC DNA]</scope>
    <source>
        <strain evidence="4 5">DSM 14647</strain>
    </source>
</reference>
<dbReference type="GO" id="GO:0033786">
    <property type="term" value="F:heptose-1-phosphate adenylyltransferase activity"/>
    <property type="evidence" value="ECO:0007669"/>
    <property type="project" value="TreeGrafter"/>
</dbReference>
<dbReference type="Proteomes" id="UP000029452">
    <property type="component" value="Unassembled WGS sequence"/>
</dbReference>
<comment type="caution">
    <text evidence="4">The sequence shown here is derived from an EMBL/GenBank/DDBJ whole genome shotgun (WGS) entry which is preliminary data.</text>
</comment>
<dbReference type="FunFam" id="3.40.1190.20:FF:000002">
    <property type="entry name" value="Bifunctional protein HldE"/>
    <property type="match status" value="1"/>
</dbReference>
<dbReference type="GO" id="GO:0016773">
    <property type="term" value="F:phosphotransferase activity, alcohol group as acceptor"/>
    <property type="evidence" value="ECO:0007669"/>
    <property type="project" value="InterPro"/>
</dbReference>
<accession>A0A094YJB3</accession>
<dbReference type="PANTHER" id="PTHR46969:SF1">
    <property type="entry name" value="BIFUNCTIONAL PROTEIN HLDE"/>
    <property type="match status" value="1"/>
</dbReference>
<dbReference type="EMBL" id="JPGK01000007">
    <property type="protein sequence ID" value="KGA93301.1"/>
    <property type="molecule type" value="Genomic_DNA"/>
</dbReference>
<dbReference type="GO" id="GO:0005829">
    <property type="term" value="C:cytosol"/>
    <property type="evidence" value="ECO:0007669"/>
    <property type="project" value="TreeGrafter"/>
</dbReference>
<dbReference type="InterPro" id="IPR029056">
    <property type="entry name" value="Ribokinase-like"/>
</dbReference>
<evidence type="ECO:0000313" key="5">
    <source>
        <dbReference type="Proteomes" id="UP000029452"/>
    </source>
</evidence>
<protein>
    <submittedName>
        <fullName evidence="4">ADP-heptose synthase / D-glycero-beta-D-manno-heptose 7-phosphate kinase</fullName>
        <ecNumber evidence="4">2.7.-.-</ecNumber>
    </submittedName>
</protein>
<dbReference type="GO" id="GO:0033785">
    <property type="term" value="F:heptose 7-phosphate kinase activity"/>
    <property type="evidence" value="ECO:0007669"/>
    <property type="project" value="TreeGrafter"/>
</dbReference>
<dbReference type="Gene3D" id="3.40.1190.20">
    <property type="match status" value="1"/>
</dbReference>
<dbReference type="PANTHER" id="PTHR46969">
    <property type="entry name" value="BIFUNCTIONAL PROTEIN HLDE"/>
    <property type="match status" value="1"/>
</dbReference>
<evidence type="ECO:0000256" key="2">
    <source>
        <dbReference type="ARBA" id="ARBA00022777"/>
    </source>
</evidence>
<dbReference type="Pfam" id="PF00294">
    <property type="entry name" value="PfkB"/>
    <property type="match status" value="1"/>
</dbReference>
<evidence type="ECO:0000313" key="4">
    <source>
        <dbReference type="EMBL" id="KGA93301.1"/>
    </source>
</evidence>
<dbReference type="InterPro" id="IPR011611">
    <property type="entry name" value="PfkB_dom"/>
</dbReference>
<evidence type="ECO:0000256" key="1">
    <source>
        <dbReference type="ARBA" id="ARBA00022679"/>
    </source>
</evidence>
<organism evidence="4 5">
    <name type="scientific">Leptospirillum ferriphilum</name>
    <dbReference type="NCBI Taxonomy" id="178606"/>
    <lineage>
        <taxon>Bacteria</taxon>
        <taxon>Pseudomonadati</taxon>
        <taxon>Nitrospirota</taxon>
        <taxon>Nitrospiria</taxon>
        <taxon>Nitrospirales</taxon>
        <taxon>Nitrospiraceae</taxon>
        <taxon>Leptospirillum</taxon>
    </lineage>
</organism>
<proteinExistence type="predicted"/>
<keyword evidence="2 4" id="KW-0418">Kinase</keyword>
<evidence type="ECO:0000259" key="3">
    <source>
        <dbReference type="Pfam" id="PF00294"/>
    </source>
</evidence>
<dbReference type="AlphaFoldDB" id="A0A094YJB3"/>
<keyword evidence="1 4" id="KW-0808">Transferase</keyword>
<name>A0A094YJB3_9BACT</name>
<dbReference type="CDD" id="cd01172">
    <property type="entry name" value="RfaE_like"/>
    <property type="match status" value="1"/>
</dbReference>
<dbReference type="OrthoDB" id="9802794at2"/>
<dbReference type="RefSeq" id="WP_052157931.1">
    <property type="nucleotide sequence ID" value="NZ_JPGK01000007.1"/>
</dbReference>
<feature type="domain" description="Carbohydrate kinase PfkB" evidence="3">
    <location>
        <begin position="19"/>
        <end position="318"/>
    </location>
</feature>
<dbReference type="PATRIC" id="fig|178606.4.peg.1929"/>
<sequence length="352" mass="37335">MDQITLDRLLALIDKLPGTRVVVVGDAILDRYIWGKVSRISPEAPVPVVNVTHESVRLGGACNVVHNVQQLGGRASLVSVVGSDGQGKTLLDSLMAEGVDVSGVISHDERPTTTKTRVVAHSQQLLRFDQEEKAFLPAGVQEELLSRLNRVLPGAGVLLLSDYAKGILSPETAKGAFELGKKYGVPVFVDPKVSSIDSFRGATVLTPNNLEASQSSGIDIHDDETLLEAGRRLLDRLSSQSLLITRGEMGMTLFETGDALHVSHIPAVAQDVYDVTGAGDTVIATMSLAFAAGASLLEAAVLSNMAAGFVVGIVGTAAVSREQLRTILSSSPLFEPGSGHFRPEGFRPRVRL</sequence>
<dbReference type="NCBIfam" id="TIGR02198">
    <property type="entry name" value="rfaE_dom_I"/>
    <property type="match status" value="1"/>
</dbReference>